<dbReference type="GO" id="GO:0070724">
    <property type="term" value="C:BMP receptor complex"/>
    <property type="evidence" value="ECO:0007669"/>
    <property type="project" value="TreeGrafter"/>
</dbReference>
<keyword evidence="8 22" id="KW-0812">Transmembrane</keyword>
<keyword evidence="18" id="KW-0325">Glycoprotein</keyword>
<dbReference type="PANTHER" id="PTHR23255">
    <property type="entry name" value="TRANSFORMING GROWTH FACTOR-BETA RECEPTOR TYPE I AND II"/>
    <property type="match status" value="1"/>
</dbReference>
<dbReference type="EMBL" id="JAVRJZ010000018">
    <property type="protein sequence ID" value="KAK2708472.1"/>
    <property type="molecule type" value="Genomic_DNA"/>
</dbReference>
<dbReference type="PROSITE" id="PS51256">
    <property type="entry name" value="GS"/>
    <property type="match status" value="1"/>
</dbReference>
<dbReference type="SMART" id="SM00220">
    <property type="entry name" value="S_TKc"/>
    <property type="match status" value="1"/>
</dbReference>
<dbReference type="GO" id="GO:0046872">
    <property type="term" value="F:metal ion binding"/>
    <property type="evidence" value="ECO:0007669"/>
    <property type="project" value="UniProtKB-KW"/>
</dbReference>
<evidence type="ECO:0000256" key="10">
    <source>
        <dbReference type="ARBA" id="ARBA00022729"/>
    </source>
</evidence>
<dbReference type="Gene3D" id="2.10.60.10">
    <property type="entry name" value="CD59"/>
    <property type="match status" value="1"/>
</dbReference>
<keyword evidence="13 21" id="KW-0067">ATP-binding</keyword>
<dbReference type="SUPFAM" id="SSF56112">
    <property type="entry name" value="Protein kinase-like (PK-like)"/>
    <property type="match status" value="1"/>
</dbReference>
<accession>A0AA88HPF0</accession>
<keyword evidence="16 22" id="KW-0472">Membrane</keyword>
<dbReference type="SMART" id="SM00467">
    <property type="entry name" value="GS"/>
    <property type="match status" value="1"/>
</dbReference>
<dbReference type="Gene3D" id="1.10.510.10">
    <property type="entry name" value="Transferase(Phosphotransferase) domain 1"/>
    <property type="match status" value="1"/>
</dbReference>
<dbReference type="FunFam" id="1.10.510.10:FF:000018">
    <property type="entry name" value="Receptor protein serine/threonine kinase"/>
    <property type="match status" value="1"/>
</dbReference>
<dbReference type="Gene3D" id="3.30.200.20">
    <property type="entry name" value="Phosphorylase Kinase, domain 1"/>
    <property type="match status" value="1"/>
</dbReference>
<dbReference type="AlphaFoldDB" id="A0AA88HPF0"/>
<evidence type="ECO:0000256" key="12">
    <source>
        <dbReference type="ARBA" id="ARBA00022777"/>
    </source>
</evidence>
<dbReference type="GO" id="GO:0005524">
    <property type="term" value="F:ATP binding"/>
    <property type="evidence" value="ECO:0007669"/>
    <property type="project" value="UniProtKB-UniRule"/>
</dbReference>
<evidence type="ECO:0000256" key="22">
    <source>
        <dbReference type="SAM" id="Phobius"/>
    </source>
</evidence>
<keyword evidence="9" id="KW-0479">Metal-binding</keyword>
<protein>
    <recommendedName>
        <fullName evidence="5">receptor protein serine/threonine kinase</fullName>
        <ecNumber evidence="5">2.7.11.30</ecNumber>
    </recommendedName>
</protein>
<evidence type="ECO:0000256" key="18">
    <source>
        <dbReference type="ARBA" id="ARBA00023180"/>
    </source>
</evidence>
<dbReference type="CDD" id="cd23600">
    <property type="entry name" value="TFP_LU_ECD_Sax"/>
    <property type="match status" value="1"/>
</dbReference>
<comment type="caution">
    <text evidence="26">The sequence shown here is derived from an EMBL/GenBank/DDBJ whole genome shotgun (WGS) entry which is preliminary data.</text>
</comment>
<keyword evidence="12" id="KW-0418">Kinase</keyword>
<dbReference type="InterPro" id="IPR003605">
    <property type="entry name" value="GS_dom"/>
</dbReference>
<evidence type="ECO:0000256" key="23">
    <source>
        <dbReference type="SAM" id="SignalP"/>
    </source>
</evidence>
<evidence type="ECO:0000256" key="6">
    <source>
        <dbReference type="ARBA" id="ARBA00022527"/>
    </source>
</evidence>
<evidence type="ECO:0000313" key="27">
    <source>
        <dbReference type="Proteomes" id="UP001187531"/>
    </source>
</evidence>
<dbReference type="InterPro" id="IPR000472">
    <property type="entry name" value="Activin_recp"/>
</dbReference>
<feature type="chain" id="PRO_5041851723" description="receptor protein serine/threonine kinase" evidence="23">
    <location>
        <begin position="20"/>
        <end position="590"/>
    </location>
</feature>
<dbReference type="InterPro" id="IPR000333">
    <property type="entry name" value="TGFB_receptor"/>
</dbReference>
<keyword evidence="7" id="KW-0808">Transferase</keyword>
<evidence type="ECO:0000256" key="14">
    <source>
        <dbReference type="ARBA" id="ARBA00022842"/>
    </source>
</evidence>
<evidence type="ECO:0000256" key="9">
    <source>
        <dbReference type="ARBA" id="ARBA00022723"/>
    </source>
</evidence>
<organism evidence="26 27">
    <name type="scientific">Artemia franciscana</name>
    <name type="common">Brine shrimp</name>
    <name type="synonym">Artemia sanfranciscana</name>
    <dbReference type="NCBI Taxonomy" id="6661"/>
    <lineage>
        <taxon>Eukaryota</taxon>
        <taxon>Metazoa</taxon>
        <taxon>Ecdysozoa</taxon>
        <taxon>Arthropoda</taxon>
        <taxon>Crustacea</taxon>
        <taxon>Branchiopoda</taxon>
        <taxon>Anostraca</taxon>
        <taxon>Artemiidae</taxon>
        <taxon>Artemia</taxon>
    </lineage>
</organism>
<dbReference type="FunFam" id="3.30.200.20:FF:000064">
    <property type="entry name" value="Receptor protein serine/threonine kinase"/>
    <property type="match status" value="1"/>
</dbReference>
<evidence type="ECO:0000256" key="5">
    <source>
        <dbReference type="ARBA" id="ARBA00012401"/>
    </source>
</evidence>
<name>A0AA88HPF0_ARTSF</name>
<dbReference type="GO" id="GO:0071363">
    <property type="term" value="P:cellular response to growth factor stimulus"/>
    <property type="evidence" value="ECO:0007669"/>
    <property type="project" value="TreeGrafter"/>
</dbReference>
<dbReference type="PROSITE" id="PS50011">
    <property type="entry name" value="PROTEIN_KINASE_DOM"/>
    <property type="match status" value="1"/>
</dbReference>
<evidence type="ECO:0000256" key="2">
    <source>
        <dbReference type="ARBA" id="ARBA00001946"/>
    </source>
</evidence>
<comment type="cofactor">
    <cofactor evidence="2">
        <name>Mg(2+)</name>
        <dbReference type="ChEBI" id="CHEBI:18420"/>
    </cofactor>
</comment>
<keyword evidence="15 22" id="KW-1133">Transmembrane helix</keyword>
<sequence>MNPYLAVTLLSFFYTSGLTFETENDSIESEKGESIWGIIGRRKVTPIKEEEEDDEYDDYDEDYHRASRLPTRLSDMPKFNCYSCNPPDCEDLTECQGAYKCWKSRVREVSGDEQVARGCTTNADQVAFYCAPGETESAQAFQKEGALYKIECCSEEFCNNGTFPELPVATFIDFYDEEIGVKHYILLALAVICPVAIALLIFGVAFGAMRQRHRQRISRLLLLAGAPDDFSYKDDIKATAAGDSTLREIFEHSVSSGSGSGAPLLIQRTLGKQISLNECVGKGRYGEVWRGRWNGESVAVKIFFSKDEASWNRETEVYSTILLRHENILGYIGSDVISRNSVTQLWLITHYHPLGSLYDYLNRTQLTPKEALKLCISATNGILHLHTEIFGTQGKPAIAHRDIKSKNILVKLNGECVLADFGLAVMHTQTTGELNIMANPRVGTRRYMPPEVLDQTMNMEAFESYRRVDIYAFGLVLWEIARRSTTDGIFDEYRPPFYDVVLPDPSFDDMKKVVCIDQYRPEILTRWSKCEILSGLSQIMKECWHQNPNARLPILRVKKSLLRLATWDDDDDVNTTVPNSLAGSSKSSKS</sequence>
<evidence type="ECO:0000256" key="4">
    <source>
        <dbReference type="ARBA" id="ARBA00009605"/>
    </source>
</evidence>
<evidence type="ECO:0000256" key="20">
    <source>
        <dbReference type="ARBA" id="ARBA00048773"/>
    </source>
</evidence>
<dbReference type="PROSITE" id="PS00108">
    <property type="entry name" value="PROTEIN_KINASE_ST"/>
    <property type="match status" value="1"/>
</dbReference>
<feature type="domain" description="GS" evidence="25">
    <location>
        <begin position="244"/>
        <end position="273"/>
    </location>
</feature>
<keyword evidence="10 23" id="KW-0732">Signal</keyword>
<evidence type="ECO:0000256" key="21">
    <source>
        <dbReference type="PROSITE-ProRule" id="PRU10141"/>
    </source>
</evidence>
<evidence type="ECO:0000313" key="26">
    <source>
        <dbReference type="EMBL" id="KAK2708472.1"/>
    </source>
</evidence>
<evidence type="ECO:0000256" key="3">
    <source>
        <dbReference type="ARBA" id="ARBA00004479"/>
    </source>
</evidence>
<evidence type="ECO:0000256" key="17">
    <source>
        <dbReference type="ARBA" id="ARBA00023170"/>
    </source>
</evidence>
<keyword evidence="11 21" id="KW-0547">Nucleotide-binding</keyword>
<evidence type="ECO:0000256" key="1">
    <source>
        <dbReference type="ARBA" id="ARBA00001936"/>
    </source>
</evidence>
<dbReference type="InterPro" id="IPR001245">
    <property type="entry name" value="Ser-Thr/Tyr_kinase_cat_dom"/>
</dbReference>
<dbReference type="SUPFAM" id="SSF57302">
    <property type="entry name" value="Snake toxin-like"/>
    <property type="match status" value="1"/>
</dbReference>
<dbReference type="Pfam" id="PF08515">
    <property type="entry name" value="TGF_beta_GS"/>
    <property type="match status" value="1"/>
</dbReference>
<dbReference type="EMBL" id="JAVRJZ010000018">
    <property type="protein sequence ID" value="KAK2708471.1"/>
    <property type="molecule type" value="Genomic_DNA"/>
</dbReference>
<keyword evidence="14" id="KW-0460">Magnesium</keyword>
<evidence type="ECO:0000259" key="24">
    <source>
        <dbReference type="PROSITE" id="PS50011"/>
    </source>
</evidence>
<evidence type="ECO:0000256" key="19">
    <source>
        <dbReference type="ARBA" id="ARBA00047681"/>
    </source>
</evidence>
<evidence type="ECO:0000256" key="15">
    <source>
        <dbReference type="ARBA" id="ARBA00022989"/>
    </source>
</evidence>
<dbReference type="Pfam" id="PF07714">
    <property type="entry name" value="PK_Tyr_Ser-Thr"/>
    <property type="match status" value="1"/>
</dbReference>
<evidence type="ECO:0000256" key="7">
    <source>
        <dbReference type="ARBA" id="ARBA00022679"/>
    </source>
</evidence>
<dbReference type="PANTHER" id="PTHR23255:SF72">
    <property type="entry name" value="RECEPTOR PROTEIN SERINE_THREONINE KINASE"/>
    <property type="match status" value="1"/>
</dbReference>
<evidence type="ECO:0000256" key="11">
    <source>
        <dbReference type="ARBA" id="ARBA00022741"/>
    </source>
</evidence>
<dbReference type="GO" id="GO:0004675">
    <property type="term" value="F:transmembrane receptor protein serine/threonine kinase activity"/>
    <property type="evidence" value="ECO:0007669"/>
    <property type="project" value="UniProtKB-EC"/>
</dbReference>
<evidence type="ECO:0000256" key="8">
    <source>
        <dbReference type="ARBA" id="ARBA00022692"/>
    </source>
</evidence>
<keyword evidence="17" id="KW-0675">Receptor</keyword>
<dbReference type="Proteomes" id="UP001187531">
    <property type="component" value="Unassembled WGS sequence"/>
</dbReference>
<dbReference type="EC" id="2.7.11.30" evidence="5"/>
<dbReference type="InterPro" id="IPR017441">
    <property type="entry name" value="Protein_kinase_ATP_BS"/>
</dbReference>
<feature type="transmembrane region" description="Helical" evidence="22">
    <location>
        <begin position="184"/>
        <end position="209"/>
    </location>
</feature>
<proteinExistence type="inferred from homology"/>
<feature type="domain" description="Protein kinase" evidence="24">
    <location>
        <begin position="274"/>
        <end position="562"/>
    </location>
</feature>
<feature type="signal peptide" evidence="23">
    <location>
        <begin position="1"/>
        <end position="19"/>
    </location>
</feature>
<evidence type="ECO:0000256" key="13">
    <source>
        <dbReference type="ARBA" id="ARBA00022840"/>
    </source>
</evidence>
<keyword evidence="6" id="KW-0723">Serine/threonine-protein kinase</keyword>
<dbReference type="InterPro" id="IPR008271">
    <property type="entry name" value="Ser/Thr_kinase_AS"/>
</dbReference>
<dbReference type="Pfam" id="PF01064">
    <property type="entry name" value="Activin_recp"/>
    <property type="match status" value="1"/>
</dbReference>
<comment type="subcellular location">
    <subcellularLocation>
        <location evidence="3">Membrane</location>
        <topology evidence="3">Single-pass type I membrane protein</topology>
    </subcellularLocation>
</comment>
<comment type="cofactor">
    <cofactor evidence="1">
        <name>Mn(2+)</name>
        <dbReference type="ChEBI" id="CHEBI:29035"/>
    </cofactor>
</comment>
<comment type="similarity">
    <text evidence="4">Belongs to the protein kinase superfamily. TKL Ser/Thr protein kinase family. TGFB receptor subfamily.</text>
</comment>
<dbReference type="InterPro" id="IPR011009">
    <property type="entry name" value="Kinase-like_dom_sf"/>
</dbReference>
<dbReference type="InterPro" id="IPR045860">
    <property type="entry name" value="Snake_toxin-like_sf"/>
</dbReference>
<evidence type="ECO:0000256" key="16">
    <source>
        <dbReference type="ARBA" id="ARBA00023136"/>
    </source>
</evidence>
<dbReference type="PROSITE" id="PS00107">
    <property type="entry name" value="PROTEIN_KINASE_ATP"/>
    <property type="match status" value="1"/>
</dbReference>
<comment type="catalytic activity">
    <reaction evidence="20">
        <text>L-threonyl-[receptor-protein] + ATP = O-phospho-L-threonyl-[receptor-protein] + ADP + H(+)</text>
        <dbReference type="Rhea" id="RHEA:44880"/>
        <dbReference type="Rhea" id="RHEA-COMP:11024"/>
        <dbReference type="Rhea" id="RHEA-COMP:11025"/>
        <dbReference type="ChEBI" id="CHEBI:15378"/>
        <dbReference type="ChEBI" id="CHEBI:30013"/>
        <dbReference type="ChEBI" id="CHEBI:30616"/>
        <dbReference type="ChEBI" id="CHEBI:61977"/>
        <dbReference type="ChEBI" id="CHEBI:456216"/>
        <dbReference type="EC" id="2.7.11.30"/>
    </reaction>
</comment>
<dbReference type="GO" id="GO:0006950">
    <property type="term" value="P:response to stress"/>
    <property type="evidence" value="ECO:0007669"/>
    <property type="project" value="UniProtKB-ARBA"/>
</dbReference>
<comment type="catalytic activity">
    <reaction evidence="19">
        <text>L-seryl-[receptor-protein] + ATP = O-phospho-L-seryl-[receptor-protein] + ADP + H(+)</text>
        <dbReference type="Rhea" id="RHEA:18673"/>
        <dbReference type="Rhea" id="RHEA-COMP:11022"/>
        <dbReference type="Rhea" id="RHEA-COMP:11023"/>
        <dbReference type="ChEBI" id="CHEBI:15378"/>
        <dbReference type="ChEBI" id="CHEBI:29999"/>
        <dbReference type="ChEBI" id="CHEBI:30616"/>
        <dbReference type="ChEBI" id="CHEBI:83421"/>
        <dbReference type="ChEBI" id="CHEBI:456216"/>
        <dbReference type="EC" id="2.7.11.30"/>
    </reaction>
</comment>
<keyword evidence="27" id="KW-1185">Reference proteome</keyword>
<feature type="binding site" evidence="21">
    <location>
        <position position="301"/>
    </location>
    <ligand>
        <name>ATP</name>
        <dbReference type="ChEBI" id="CHEBI:30616"/>
    </ligand>
</feature>
<reference evidence="26" key="1">
    <citation type="submission" date="2023-07" db="EMBL/GenBank/DDBJ databases">
        <title>Chromosome-level genome assembly of Artemia franciscana.</title>
        <authorList>
            <person name="Jo E."/>
        </authorList>
    </citation>
    <scope>NUCLEOTIDE SEQUENCE</scope>
    <source>
        <tissue evidence="26">Whole body</tissue>
    </source>
</reference>
<gene>
    <name evidence="26" type="ORF">QYM36_014173</name>
</gene>
<dbReference type="InterPro" id="IPR000719">
    <property type="entry name" value="Prot_kinase_dom"/>
</dbReference>
<evidence type="ECO:0000259" key="25">
    <source>
        <dbReference type="PROSITE" id="PS51256"/>
    </source>
</evidence>